<dbReference type="PATRIC" id="fig|946483.4.peg.685"/>
<name>U5N954_9BURK</name>
<dbReference type="EC" id="4.2.3.1" evidence="5"/>
<evidence type="ECO:0000256" key="5">
    <source>
        <dbReference type="NCBIfam" id="TIGR00260"/>
    </source>
</evidence>
<evidence type="ECO:0000259" key="7">
    <source>
        <dbReference type="Pfam" id="PF00291"/>
    </source>
</evidence>
<evidence type="ECO:0000256" key="3">
    <source>
        <dbReference type="ARBA" id="ARBA00022898"/>
    </source>
</evidence>
<proteinExistence type="inferred from homology"/>
<feature type="modified residue" description="N6-(pyridoxal phosphate)lysine" evidence="6">
    <location>
        <position position="128"/>
    </location>
</feature>
<dbReference type="PANTHER" id="PTHR42690:SF1">
    <property type="entry name" value="THREONINE SYNTHASE-LIKE 2"/>
    <property type="match status" value="1"/>
</dbReference>
<dbReference type="EMBL" id="CP004885">
    <property type="protein sequence ID" value="AGX86793.1"/>
    <property type="molecule type" value="Genomic_DNA"/>
</dbReference>
<keyword evidence="3 6" id="KW-0663">Pyridoxal phosphate</keyword>
<evidence type="ECO:0000256" key="6">
    <source>
        <dbReference type="PIRSR" id="PIRSR604450-51"/>
    </source>
</evidence>
<dbReference type="HOGENOM" id="CLU_015170_1_0_4"/>
<dbReference type="InterPro" id="IPR036052">
    <property type="entry name" value="TrpB-like_PALP_sf"/>
</dbReference>
<dbReference type="AlphaFoldDB" id="U5N954"/>
<feature type="domain" description="Threonine synthase N-terminal" evidence="8">
    <location>
        <begin position="13"/>
        <end position="94"/>
    </location>
</feature>
<dbReference type="Gene3D" id="3.90.1380.10">
    <property type="entry name" value="Threonine synthase, N-terminal domain"/>
    <property type="match status" value="1"/>
</dbReference>
<feature type="domain" description="Tryptophan synthase beta chain-like PALP" evidence="7">
    <location>
        <begin position="111"/>
        <end position="364"/>
    </location>
</feature>
<dbReference type="InterPro" id="IPR029144">
    <property type="entry name" value="Thr_synth_N"/>
</dbReference>
<keyword evidence="4" id="KW-0456">Lyase</keyword>
<comment type="cofactor">
    <cofactor evidence="1 6">
        <name>pyridoxal 5'-phosphate</name>
        <dbReference type="ChEBI" id="CHEBI:597326"/>
    </cofactor>
</comment>
<dbReference type="eggNOG" id="COG0498">
    <property type="taxonomic scope" value="Bacteria"/>
</dbReference>
<dbReference type="Gene3D" id="3.40.50.1100">
    <property type="match status" value="2"/>
</dbReference>
<dbReference type="GO" id="GO:0004795">
    <property type="term" value="F:threonine synthase activity"/>
    <property type="evidence" value="ECO:0007669"/>
    <property type="project" value="UniProtKB-UniRule"/>
</dbReference>
<sequence>MPYPLAIPPCTMEYLSTRGLSGSKRFLDVLLEGLASDGGLYVPASYPQVDTATLERWRSIYHQQGYAELAFQILRLYIDDIPEAELRALCTKTYTEDVFETGEIVPLRHIENGLWLEALSNGPTFAFKDMGMQLLGYLFEYALARQGYTLNILGATSGDTGSAAEYAMRGKKGVRVFMTSPVGRMSAFQRAQMFSLTDDNIVNIAIEGDFDTCQDLVKAVSHDANFKHRYRIGAVNSINWARLLAQVVYYFAGYFQATESHAHPDSSRGESIVAPTKVSFAIPSGNFGNACAGHIARSMGLPIDKLVVATNENDVLDEFFRSGMYRVRPGAQTYATSSPSMDISKASNFERFVFDMLGRDSGRVRALFIQTLVNTGYFDLSRSAAFQDLGSRFGFVSGKSTHADRIATIRDTQERHAMLIDPHTADGVTVARRYQQPDVPMIVLETALPVKFAETIIEAVGTPPPRPTRCEGLEDLPQSVITLPASVDALRDCIARHCPEL</sequence>
<accession>U5N954</accession>
<gene>
    <name evidence="9" type="primary">thrC</name>
    <name evidence="9" type="ORF">Cenrod_0686</name>
</gene>
<dbReference type="GO" id="GO:0009088">
    <property type="term" value="P:threonine biosynthetic process"/>
    <property type="evidence" value="ECO:0007669"/>
    <property type="project" value="UniProtKB-UniRule"/>
</dbReference>
<dbReference type="Pfam" id="PF00291">
    <property type="entry name" value="PALP"/>
    <property type="match status" value="1"/>
</dbReference>
<organism evidence="9 10">
    <name type="scientific">Candidatus Symbiobacter mobilis CR</name>
    <dbReference type="NCBI Taxonomy" id="946483"/>
    <lineage>
        <taxon>Bacteria</taxon>
        <taxon>Pseudomonadati</taxon>
        <taxon>Pseudomonadota</taxon>
        <taxon>Betaproteobacteria</taxon>
        <taxon>Burkholderiales</taxon>
        <taxon>Comamonadaceae</taxon>
    </lineage>
</organism>
<dbReference type="SUPFAM" id="SSF53686">
    <property type="entry name" value="Tryptophan synthase beta subunit-like PLP-dependent enzymes"/>
    <property type="match status" value="1"/>
</dbReference>
<dbReference type="CDD" id="cd01560">
    <property type="entry name" value="Thr-synth_2"/>
    <property type="match status" value="1"/>
</dbReference>
<evidence type="ECO:0000256" key="2">
    <source>
        <dbReference type="ARBA" id="ARBA00005517"/>
    </source>
</evidence>
<dbReference type="InterPro" id="IPR004450">
    <property type="entry name" value="Thr_synthase-like"/>
</dbReference>
<reference evidence="9 10" key="1">
    <citation type="journal article" date="2013" name="Genome Biol.">
        <title>Genomic analysis reveals key aspects of prokaryotic symbiosis in the phototrophic consortium "Chlorochromatium aggregatum".</title>
        <authorList>
            <person name="Liu Z."/>
            <person name="Muller J."/>
            <person name="Li T."/>
            <person name="Alvey R.M."/>
            <person name="Vogl K."/>
            <person name="Frigaard N.U."/>
            <person name="Rockwell N.C."/>
            <person name="Boyd E.S."/>
            <person name="Tomsho L.P."/>
            <person name="Schuster S.C."/>
            <person name="Henke P."/>
            <person name="Rohde M."/>
            <person name="Overmann J."/>
            <person name="Bryant D.A."/>
        </authorList>
    </citation>
    <scope>NUCLEOTIDE SEQUENCE [LARGE SCALE GENOMIC DNA]</scope>
    <source>
        <strain evidence="9">CR</strain>
    </source>
</reference>
<dbReference type="STRING" id="946483.Cenrod_0686"/>
<evidence type="ECO:0000313" key="10">
    <source>
        <dbReference type="Proteomes" id="UP000017184"/>
    </source>
</evidence>
<dbReference type="Pfam" id="PF14821">
    <property type="entry name" value="Thr_synth_N"/>
    <property type="match status" value="1"/>
</dbReference>
<dbReference type="Proteomes" id="UP000017184">
    <property type="component" value="Chromosome"/>
</dbReference>
<keyword evidence="10" id="KW-1185">Reference proteome</keyword>
<protein>
    <recommendedName>
        <fullName evidence="5">Threonine synthase</fullName>
        <ecNumber evidence="5">4.2.3.1</ecNumber>
    </recommendedName>
</protein>
<dbReference type="Pfam" id="PF24857">
    <property type="entry name" value="THR4_C"/>
    <property type="match status" value="1"/>
</dbReference>
<dbReference type="PANTHER" id="PTHR42690">
    <property type="entry name" value="THREONINE SYNTHASE FAMILY MEMBER"/>
    <property type="match status" value="1"/>
</dbReference>
<evidence type="ECO:0000256" key="4">
    <source>
        <dbReference type="ARBA" id="ARBA00023239"/>
    </source>
</evidence>
<evidence type="ECO:0000259" key="8">
    <source>
        <dbReference type="Pfam" id="PF14821"/>
    </source>
</evidence>
<dbReference type="NCBIfam" id="TIGR00260">
    <property type="entry name" value="thrC"/>
    <property type="match status" value="1"/>
</dbReference>
<dbReference type="KEGG" id="cbx:Cenrod_0686"/>
<dbReference type="InterPro" id="IPR037158">
    <property type="entry name" value="Thr_synth_N_sf"/>
</dbReference>
<evidence type="ECO:0000313" key="9">
    <source>
        <dbReference type="EMBL" id="AGX86793.1"/>
    </source>
</evidence>
<evidence type="ECO:0000256" key="1">
    <source>
        <dbReference type="ARBA" id="ARBA00001933"/>
    </source>
</evidence>
<dbReference type="InterPro" id="IPR001926">
    <property type="entry name" value="TrpB-like_PALP"/>
</dbReference>
<comment type="similarity">
    <text evidence="2">Belongs to the threonine synthase family.</text>
</comment>
<dbReference type="InterPro" id="IPR051166">
    <property type="entry name" value="Threonine_Synthase"/>
</dbReference>